<evidence type="ECO:0000256" key="4">
    <source>
        <dbReference type="ARBA" id="ARBA00023163"/>
    </source>
</evidence>
<evidence type="ECO:0000313" key="8">
    <source>
        <dbReference type="Proteomes" id="UP001589707"/>
    </source>
</evidence>
<gene>
    <name evidence="7" type="ORF">ACFFN1_03810</name>
</gene>
<keyword evidence="8" id="KW-1185">Reference proteome</keyword>
<protein>
    <submittedName>
        <fullName evidence="7">LysR substrate-binding domain-containing protein</fullName>
    </submittedName>
</protein>
<evidence type="ECO:0000313" key="7">
    <source>
        <dbReference type="EMBL" id="MFB9775542.1"/>
    </source>
</evidence>
<feature type="region of interest" description="Disordered" evidence="5">
    <location>
        <begin position="208"/>
        <end position="227"/>
    </location>
</feature>
<evidence type="ECO:0000259" key="6">
    <source>
        <dbReference type="Pfam" id="PF03466"/>
    </source>
</evidence>
<dbReference type="Proteomes" id="UP001589707">
    <property type="component" value="Unassembled WGS sequence"/>
</dbReference>
<proteinExistence type="inferred from homology"/>
<reference evidence="7 8" key="1">
    <citation type="submission" date="2024-09" db="EMBL/GenBank/DDBJ databases">
        <authorList>
            <person name="Sun Q."/>
            <person name="Mori K."/>
        </authorList>
    </citation>
    <scope>NUCLEOTIDE SEQUENCE [LARGE SCALE GENOMIC DNA]</scope>
    <source>
        <strain evidence="7 8">JCM 11683</strain>
    </source>
</reference>
<keyword evidence="4" id="KW-0804">Transcription</keyword>
<dbReference type="SUPFAM" id="SSF53850">
    <property type="entry name" value="Periplasmic binding protein-like II"/>
    <property type="match status" value="1"/>
</dbReference>
<dbReference type="InterPro" id="IPR005119">
    <property type="entry name" value="LysR_subst-bd"/>
</dbReference>
<dbReference type="PANTHER" id="PTHR30346:SF0">
    <property type="entry name" value="HCA OPERON TRANSCRIPTIONAL ACTIVATOR HCAR"/>
    <property type="match status" value="1"/>
</dbReference>
<accession>A0ABV5WZB4</accession>
<name>A0ABV5WZB4_9MICO</name>
<keyword evidence="3" id="KW-0238">DNA-binding</keyword>
<dbReference type="RefSeq" id="WP_376838763.1">
    <property type="nucleotide sequence ID" value="NZ_JBHMAU010000028.1"/>
</dbReference>
<dbReference type="EMBL" id="JBHMAU010000028">
    <property type="protein sequence ID" value="MFB9775542.1"/>
    <property type="molecule type" value="Genomic_DNA"/>
</dbReference>
<evidence type="ECO:0000256" key="2">
    <source>
        <dbReference type="ARBA" id="ARBA00023015"/>
    </source>
</evidence>
<sequence>MQLTDAGLAAVEHARELLTGVSGLADAVDGELGRVHGTLRVGCFPTIATWAIPELIEHCLTHHPDLEVVGIEDESAGLTERLRGGDIDVAVLFTAHLLPGNEVIHPLREARPHLLLPAGHRLAGRESAALEELAGEPMALLDLHPVSDILLGVMRQAGIEDSVRWRSPTANVVRNLVGRGLAWTILIGLGTPLYSGEGRRLASVAITDASRPTASSPSPAATARRGG</sequence>
<keyword evidence="2" id="KW-0805">Transcription regulation</keyword>
<organism evidence="7 8">
    <name type="scientific">Brevibacterium otitidis</name>
    <dbReference type="NCBI Taxonomy" id="53364"/>
    <lineage>
        <taxon>Bacteria</taxon>
        <taxon>Bacillati</taxon>
        <taxon>Actinomycetota</taxon>
        <taxon>Actinomycetes</taxon>
        <taxon>Micrococcales</taxon>
        <taxon>Brevibacteriaceae</taxon>
        <taxon>Brevibacterium</taxon>
    </lineage>
</organism>
<dbReference type="PANTHER" id="PTHR30346">
    <property type="entry name" value="TRANSCRIPTIONAL DUAL REGULATOR HCAR-RELATED"/>
    <property type="match status" value="1"/>
</dbReference>
<dbReference type="Pfam" id="PF03466">
    <property type="entry name" value="LysR_substrate"/>
    <property type="match status" value="1"/>
</dbReference>
<feature type="compositionally biased region" description="Low complexity" evidence="5">
    <location>
        <begin position="209"/>
        <end position="227"/>
    </location>
</feature>
<comment type="similarity">
    <text evidence="1">Belongs to the LysR transcriptional regulatory family.</text>
</comment>
<evidence type="ECO:0000256" key="5">
    <source>
        <dbReference type="SAM" id="MobiDB-lite"/>
    </source>
</evidence>
<comment type="caution">
    <text evidence="7">The sequence shown here is derived from an EMBL/GenBank/DDBJ whole genome shotgun (WGS) entry which is preliminary data.</text>
</comment>
<evidence type="ECO:0000256" key="3">
    <source>
        <dbReference type="ARBA" id="ARBA00023125"/>
    </source>
</evidence>
<dbReference type="Gene3D" id="3.40.190.10">
    <property type="entry name" value="Periplasmic binding protein-like II"/>
    <property type="match status" value="2"/>
</dbReference>
<feature type="domain" description="LysR substrate-binding" evidence="6">
    <location>
        <begin position="34"/>
        <end position="186"/>
    </location>
</feature>
<evidence type="ECO:0000256" key="1">
    <source>
        <dbReference type="ARBA" id="ARBA00009437"/>
    </source>
</evidence>